<dbReference type="EMBL" id="CASHTH010000640">
    <property type="protein sequence ID" value="CAI8005839.1"/>
    <property type="molecule type" value="Genomic_DNA"/>
</dbReference>
<reference evidence="4" key="1">
    <citation type="submission" date="2023-03" db="EMBL/GenBank/DDBJ databases">
        <authorList>
            <person name="Steffen K."/>
            <person name="Cardenas P."/>
        </authorList>
    </citation>
    <scope>NUCLEOTIDE SEQUENCE</scope>
</reference>
<organism evidence="4 5">
    <name type="scientific">Geodia barretti</name>
    <name type="common">Barrett's horny sponge</name>
    <dbReference type="NCBI Taxonomy" id="519541"/>
    <lineage>
        <taxon>Eukaryota</taxon>
        <taxon>Metazoa</taxon>
        <taxon>Porifera</taxon>
        <taxon>Demospongiae</taxon>
        <taxon>Heteroscleromorpha</taxon>
        <taxon>Tetractinellida</taxon>
        <taxon>Astrophorina</taxon>
        <taxon>Geodiidae</taxon>
        <taxon>Geodia</taxon>
    </lineage>
</organism>
<dbReference type="PANTHER" id="PTHR42760:SF40">
    <property type="entry name" value="3-OXOACYL-[ACYL-CARRIER-PROTEIN] REDUCTASE, CHLOROPLASTIC"/>
    <property type="match status" value="1"/>
</dbReference>
<evidence type="ECO:0000256" key="3">
    <source>
        <dbReference type="ARBA" id="ARBA00023002"/>
    </source>
</evidence>
<dbReference type="PRINTS" id="PR00080">
    <property type="entry name" value="SDRFAMILY"/>
</dbReference>
<dbReference type="InterPro" id="IPR002347">
    <property type="entry name" value="SDR_fam"/>
</dbReference>
<dbReference type="NCBIfam" id="NF005559">
    <property type="entry name" value="PRK07231.1"/>
    <property type="match status" value="1"/>
</dbReference>
<dbReference type="GO" id="GO:0030497">
    <property type="term" value="P:fatty acid elongation"/>
    <property type="evidence" value="ECO:0007669"/>
    <property type="project" value="TreeGrafter"/>
</dbReference>
<dbReference type="Pfam" id="PF13561">
    <property type="entry name" value="adh_short_C2"/>
    <property type="match status" value="1"/>
</dbReference>
<gene>
    <name evidence="4" type="ORF">GBAR_LOCUS4435</name>
</gene>
<dbReference type="InterPro" id="IPR036291">
    <property type="entry name" value="NAD(P)-bd_dom_sf"/>
</dbReference>
<keyword evidence="5" id="KW-1185">Reference proteome</keyword>
<dbReference type="Proteomes" id="UP001174909">
    <property type="component" value="Unassembled WGS sequence"/>
</dbReference>
<comment type="similarity">
    <text evidence="2">Belongs to the short-chain dehydrogenases/reductases (SDR) family.</text>
</comment>
<sequence>MSLDGKVALVTGAGRGMGRATALALAADGADVAVTDIMADNVEETATDVRAAGRNSVAIAADIGDGDNIDRVIADTVSALGHIDILVNNAGVTRFLDIMDITEADWDRIHRVNARGAFFVMQKTARQMIAQGSGGRIVNIASIAGKGYSGTSNAAYAASKGAVISMTLIAAHQLARHDINVNAICPGSTITAMATATMEQRAAERGISVAELQAQRATNIPIGRANDPEDIAAMAAFLASPGARNITGQTINVDGGLVMH</sequence>
<protein>
    <submittedName>
        <fullName evidence="4">Short-chain dehydrogenase/reductase ARMGADRAFT_1018421</fullName>
    </submittedName>
</protein>
<evidence type="ECO:0000256" key="2">
    <source>
        <dbReference type="ARBA" id="ARBA00006484"/>
    </source>
</evidence>
<dbReference type="GO" id="GO:0016616">
    <property type="term" value="F:oxidoreductase activity, acting on the CH-OH group of donors, NAD or NADP as acceptor"/>
    <property type="evidence" value="ECO:0007669"/>
    <property type="project" value="TreeGrafter"/>
</dbReference>
<keyword evidence="3" id="KW-0560">Oxidoreductase</keyword>
<evidence type="ECO:0000313" key="4">
    <source>
        <dbReference type="EMBL" id="CAI8005839.1"/>
    </source>
</evidence>
<dbReference type="Gene3D" id="3.40.50.720">
    <property type="entry name" value="NAD(P)-binding Rossmann-like Domain"/>
    <property type="match status" value="1"/>
</dbReference>
<dbReference type="InterPro" id="IPR020904">
    <property type="entry name" value="Sc_DH/Rdtase_CS"/>
</dbReference>
<dbReference type="AlphaFoldDB" id="A0AA35R797"/>
<evidence type="ECO:0000313" key="5">
    <source>
        <dbReference type="Proteomes" id="UP001174909"/>
    </source>
</evidence>
<name>A0AA35R797_GEOBA</name>
<dbReference type="PROSITE" id="PS00061">
    <property type="entry name" value="ADH_SHORT"/>
    <property type="match status" value="1"/>
</dbReference>
<dbReference type="PANTHER" id="PTHR42760">
    <property type="entry name" value="SHORT-CHAIN DEHYDROGENASES/REDUCTASES FAMILY MEMBER"/>
    <property type="match status" value="1"/>
</dbReference>
<proteinExistence type="inferred from homology"/>
<dbReference type="PRINTS" id="PR00081">
    <property type="entry name" value="GDHRDH"/>
</dbReference>
<dbReference type="FunFam" id="3.40.50.720:FF:000084">
    <property type="entry name" value="Short-chain dehydrogenase reductase"/>
    <property type="match status" value="1"/>
</dbReference>
<accession>A0AA35R797</accession>
<dbReference type="SUPFAM" id="SSF51735">
    <property type="entry name" value="NAD(P)-binding Rossmann-fold domains"/>
    <property type="match status" value="1"/>
</dbReference>
<evidence type="ECO:0000256" key="1">
    <source>
        <dbReference type="ARBA" id="ARBA00005194"/>
    </source>
</evidence>
<comment type="pathway">
    <text evidence="1">Lipid metabolism; fatty acid biosynthesis.</text>
</comment>
<comment type="caution">
    <text evidence="4">The sequence shown here is derived from an EMBL/GenBank/DDBJ whole genome shotgun (WGS) entry which is preliminary data.</text>
</comment>